<dbReference type="InterPro" id="IPR052410">
    <property type="entry name" value="DRC5"/>
</dbReference>
<comment type="caution">
    <text evidence="4">The sequence shown here is derived from an EMBL/GenBank/DDBJ whole genome shotgun (WGS) entry which is preliminary data.</text>
</comment>
<dbReference type="AlphaFoldDB" id="A0A814D7U7"/>
<keyword evidence="3" id="KW-0206">Cytoskeleton</keyword>
<dbReference type="Gene3D" id="3.90.176.10">
    <property type="entry name" value="Toxin ADP-ribosyltransferase, Chain A, domain 1"/>
    <property type="match status" value="1"/>
</dbReference>
<dbReference type="GO" id="GO:0005856">
    <property type="term" value="C:cytoskeleton"/>
    <property type="evidence" value="ECO:0007669"/>
    <property type="project" value="UniProtKB-SubCell"/>
</dbReference>
<protein>
    <recommendedName>
        <fullName evidence="7">Mono(ADP-ribosyl)transferase</fullName>
    </recommendedName>
</protein>
<dbReference type="PANTHER" id="PTHR24107">
    <property type="entry name" value="YNEIN REGULATORY COMPLEX SUBUNIT 5"/>
    <property type="match status" value="1"/>
</dbReference>
<evidence type="ECO:0008006" key="7">
    <source>
        <dbReference type="Google" id="ProtNLM"/>
    </source>
</evidence>
<gene>
    <name evidence="5" type="ORF">FNK824_LOCUS1478</name>
    <name evidence="4" type="ORF">SEV965_LOCUS8310</name>
</gene>
<evidence type="ECO:0000313" key="6">
    <source>
        <dbReference type="Proteomes" id="UP000663889"/>
    </source>
</evidence>
<comment type="subcellular location">
    <subcellularLocation>
        <location evidence="1">Cytoplasm</location>
        <location evidence="1">Cytoskeleton</location>
    </subcellularLocation>
</comment>
<dbReference type="Proteomes" id="UP000663889">
    <property type="component" value="Unassembled WGS sequence"/>
</dbReference>
<organism evidence="4 6">
    <name type="scientific">Rotaria sordida</name>
    <dbReference type="NCBI Taxonomy" id="392033"/>
    <lineage>
        <taxon>Eukaryota</taxon>
        <taxon>Metazoa</taxon>
        <taxon>Spiralia</taxon>
        <taxon>Gnathifera</taxon>
        <taxon>Rotifera</taxon>
        <taxon>Eurotatoria</taxon>
        <taxon>Bdelloidea</taxon>
        <taxon>Philodinida</taxon>
        <taxon>Philodinidae</taxon>
        <taxon>Rotaria</taxon>
    </lineage>
</organism>
<evidence type="ECO:0000256" key="3">
    <source>
        <dbReference type="ARBA" id="ARBA00023212"/>
    </source>
</evidence>
<evidence type="ECO:0000313" key="4">
    <source>
        <dbReference type="EMBL" id="CAF0952066.1"/>
    </source>
</evidence>
<dbReference type="InterPro" id="IPR032675">
    <property type="entry name" value="LRR_dom_sf"/>
</dbReference>
<dbReference type="EMBL" id="CAJOBE010000076">
    <property type="protein sequence ID" value="CAF3561550.1"/>
    <property type="molecule type" value="Genomic_DNA"/>
</dbReference>
<sequence length="580" mass="65651">MATANALFDSEDDEDTNNLRYFDIPYAANKDKQFLSSILNSPLLQIEEAIKPLVHLIDDIATKVYIIKQQSTVDDTSDLTLDELGAIHLYIGERLPPTKCIYYLLNETIRRGFPEELQLWHPYLNLLLTALGKLPSTGHHCTVYRGVRSCDLSDEYKNDGRYTWWTFGSCLRSLDQMKLPTFLGKQGVRTIFKIDCYSGKRLPWSEDDEVILMPGFHFQVIGKLRSLDDLNTIYVREIPPSSNEIMSPVPVVTTVEHVEHVEPLSLVVETKQRQKSAMELRKSFKNTAHRIIKMSKVLDVCSDHILELSGKKLPIDGLKHSLNERLTQDITILNLSKTNLTKAKVKVVAEVLRKNSTLIELNLSYNPFGNAGCLLIAQTLHGNKHLITLNLYNTKLSCDAGQYLAEMLSLNHHLRSLHLGVNSLGNLGIKYLLNGNIQLHHLNLCCNKIDQDGCQYLADFLEKNQTLKQFDVGGNPIKDKGIKILCNSLMSNKTLIDLHMWHCQISNLEGICNLLKSHSTLAEMDLEGNQITDEHADGLLLALETNKTLEKLNISDSKISDKFKKKFQQLAIVRLSIILQ</sequence>
<name>A0A814D7U7_9BILA</name>
<accession>A0A814D7U7</accession>
<dbReference type="Pfam" id="PF13516">
    <property type="entry name" value="LRR_6"/>
    <property type="match status" value="5"/>
</dbReference>
<dbReference type="Proteomes" id="UP000663874">
    <property type="component" value="Unassembled WGS sequence"/>
</dbReference>
<evidence type="ECO:0000313" key="5">
    <source>
        <dbReference type="EMBL" id="CAF3561550.1"/>
    </source>
</evidence>
<dbReference type="Gene3D" id="3.80.10.10">
    <property type="entry name" value="Ribonuclease Inhibitor"/>
    <property type="match status" value="3"/>
</dbReference>
<dbReference type="EMBL" id="CAJNOU010000303">
    <property type="protein sequence ID" value="CAF0952066.1"/>
    <property type="molecule type" value="Genomic_DNA"/>
</dbReference>
<evidence type="ECO:0000256" key="2">
    <source>
        <dbReference type="ARBA" id="ARBA00022490"/>
    </source>
</evidence>
<dbReference type="SUPFAM" id="SSF52047">
    <property type="entry name" value="RNI-like"/>
    <property type="match status" value="1"/>
</dbReference>
<dbReference type="SUPFAM" id="SSF56399">
    <property type="entry name" value="ADP-ribosylation"/>
    <property type="match status" value="1"/>
</dbReference>
<proteinExistence type="predicted"/>
<reference evidence="4" key="1">
    <citation type="submission" date="2021-02" db="EMBL/GenBank/DDBJ databases">
        <authorList>
            <person name="Nowell W R."/>
        </authorList>
    </citation>
    <scope>NUCLEOTIDE SEQUENCE</scope>
</reference>
<dbReference type="InterPro" id="IPR001611">
    <property type="entry name" value="Leu-rich_rpt"/>
</dbReference>
<keyword evidence="2" id="KW-0963">Cytoplasm</keyword>
<evidence type="ECO:0000256" key="1">
    <source>
        <dbReference type="ARBA" id="ARBA00004245"/>
    </source>
</evidence>
<dbReference type="SMART" id="SM00368">
    <property type="entry name" value="LRR_RI"/>
    <property type="match status" value="8"/>
</dbReference>
<dbReference type="PANTHER" id="PTHR24107:SF2">
    <property type="entry name" value="NLR FAMILY CARD DOMAIN CONTAINING 3"/>
    <property type="match status" value="1"/>
</dbReference>